<name>A0AAN7UI13_9PEZI</name>
<gene>
    <name evidence="1" type="ORF">RRF57_001467</name>
</gene>
<dbReference type="AlphaFoldDB" id="A0AAN7UI13"/>
<comment type="caution">
    <text evidence="1">The sequence shown here is derived from an EMBL/GenBank/DDBJ whole genome shotgun (WGS) entry which is preliminary data.</text>
</comment>
<keyword evidence="2" id="KW-1185">Reference proteome</keyword>
<organism evidence="1 2">
    <name type="scientific">Xylaria bambusicola</name>
    <dbReference type="NCBI Taxonomy" id="326684"/>
    <lineage>
        <taxon>Eukaryota</taxon>
        <taxon>Fungi</taxon>
        <taxon>Dikarya</taxon>
        <taxon>Ascomycota</taxon>
        <taxon>Pezizomycotina</taxon>
        <taxon>Sordariomycetes</taxon>
        <taxon>Xylariomycetidae</taxon>
        <taxon>Xylariales</taxon>
        <taxon>Xylariaceae</taxon>
        <taxon>Xylaria</taxon>
    </lineage>
</organism>
<accession>A0AAN7UI13</accession>
<dbReference type="Gene3D" id="3.40.50.720">
    <property type="entry name" value="NAD(P)-binding Rossmann-like Domain"/>
    <property type="match status" value="1"/>
</dbReference>
<protein>
    <submittedName>
        <fullName evidence="1">Uncharacterized protein</fullName>
    </submittedName>
</protein>
<sequence>MGRARLRASTGHRTSTAFPCLTFRSERHRVSAPLWRSCLQAQEKYHVLVSARNSDNAQTAVERLQKEAADKTALAPLILDVTDDSSIEPAAKSVSGQFGHLGILINNASTG</sequence>
<dbReference type="InterPro" id="IPR036291">
    <property type="entry name" value="NAD(P)-bd_dom_sf"/>
</dbReference>
<evidence type="ECO:0000313" key="2">
    <source>
        <dbReference type="Proteomes" id="UP001305414"/>
    </source>
</evidence>
<reference evidence="1 2" key="1">
    <citation type="submission" date="2023-10" db="EMBL/GenBank/DDBJ databases">
        <title>Draft genome sequence of Xylaria bambusicola isolate GMP-LS, the root and basal stem rot pathogen of sugarcane in Indonesia.</title>
        <authorList>
            <person name="Selvaraj P."/>
            <person name="Muralishankar V."/>
            <person name="Muruganantham S."/>
            <person name="Sp S."/>
            <person name="Haryani S."/>
            <person name="Lau K.J.X."/>
            <person name="Naqvi N.I."/>
        </authorList>
    </citation>
    <scope>NUCLEOTIDE SEQUENCE [LARGE SCALE GENOMIC DNA]</scope>
    <source>
        <strain evidence="1">GMP-LS</strain>
    </source>
</reference>
<dbReference type="Pfam" id="PF00106">
    <property type="entry name" value="adh_short"/>
    <property type="match status" value="1"/>
</dbReference>
<dbReference type="EMBL" id="JAWHQM010000002">
    <property type="protein sequence ID" value="KAK5625751.1"/>
    <property type="molecule type" value="Genomic_DNA"/>
</dbReference>
<proteinExistence type="predicted"/>
<dbReference type="Proteomes" id="UP001305414">
    <property type="component" value="Unassembled WGS sequence"/>
</dbReference>
<evidence type="ECO:0000313" key="1">
    <source>
        <dbReference type="EMBL" id="KAK5625751.1"/>
    </source>
</evidence>
<dbReference type="SUPFAM" id="SSF51735">
    <property type="entry name" value="NAD(P)-binding Rossmann-fold domains"/>
    <property type="match status" value="1"/>
</dbReference>
<dbReference type="InterPro" id="IPR002347">
    <property type="entry name" value="SDR_fam"/>
</dbReference>